<evidence type="ECO:0000313" key="2">
    <source>
        <dbReference type="Proteomes" id="UP001307889"/>
    </source>
</evidence>
<name>A0ABN7AQ60_9HEMI</name>
<keyword evidence="2" id="KW-1185">Reference proteome</keyword>
<dbReference type="EMBL" id="AP028913">
    <property type="protein sequence ID" value="BES94340.1"/>
    <property type="molecule type" value="Genomic_DNA"/>
</dbReference>
<sequence>MHASHGKFTTTSSLSVPLVTPGRFEFLASELPLHRSVYEIASTCLGMKIGLSVTSRKRICNMVMPFRSMGWEMAPGYAHKFLNTMELFLTYFAA</sequence>
<dbReference type="Proteomes" id="UP001307889">
    <property type="component" value="Chromosome 5"/>
</dbReference>
<evidence type="ECO:0000313" key="1">
    <source>
        <dbReference type="EMBL" id="BES94340.1"/>
    </source>
</evidence>
<organism evidence="1 2">
    <name type="scientific">Nesidiocoris tenuis</name>
    <dbReference type="NCBI Taxonomy" id="355587"/>
    <lineage>
        <taxon>Eukaryota</taxon>
        <taxon>Metazoa</taxon>
        <taxon>Ecdysozoa</taxon>
        <taxon>Arthropoda</taxon>
        <taxon>Hexapoda</taxon>
        <taxon>Insecta</taxon>
        <taxon>Pterygota</taxon>
        <taxon>Neoptera</taxon>
        <taxon>Paraneoptera</taxon>
        <taxon>Hemiptera</taxon>
        <taxon>Heteroptera</taxon>
        <taxon>Panheteroptera</taxon>
        <taxon>Cimicomorpha</taxon>
        <taxon>Miridae</taxon>
        <taxon>Dicyphina</taxon>
        <taxon>Nesidiocoris</taxon>
    </lineage>
</organism>
<accession>A0ABN7AQ60</accession>
<reference evidence="1 2" key="1">
    <citation type="submission" date="2023-09" db="EMBL/GenBank/DDBJ databases">
        <title>Nesidiocoris tenuis whole genome shotgun sequence.</title>
        <authorList>
            <person name="Shibata T."/>
            <person name="Shimoda M."/>
            <person name="Kobayashi T."/>
            <person name="Uehara T."/>
        </authorList>
    </citation>
    <scope>NUCLEOTIDE SEQUENCE [LARGE SCALE GENOMIC DNA]</scope>
    <source>
        <strain evidence="1 2">Japan</strain>
    </source>
</reference>
<proteinExistence type="predicted"/>
<gene>
    <name evidence="1" type="ORF">NTJ_07149</name>
</gene>
<protein>
    <submittedName>
        <fullName evidence="1">Uncharacterized protein</fullName>
    </submittedName>
</protein>